<dbReference type="GO" id="GO:0045454">
    <property type="term" value="P:cell redox homeostasis"/>
    <property type="evidence" value="ECO:0007669"/>
    <property type="project" value="TreeGrafter"/>
</dbReference>
<accession>A0A6A7KA69</accession>
<dbReference type="PANTHER" id="PTHR34386:SF1">
    <property type="entry name" value="GLUTAREDOXIN-LIKE PROTEIN NRDH"/>
    <property type="match status" value="1"/>
</dbReference>
<dbReference type="PANTHER" id="PTHR34386">
    <property type="entry name" value="GLUTAREDOXIN"/>
    <property type="match status" value="1"/>
</dbReference>
<evidence type="ECO:0000259" key="1">
    <source>
        <dbReference type="Pfam" id="PF00462"/>
    </source>
</evidence>
<proteinExistence type="predicted"/>
<dbReference type="PROSITE" id="PS51354">
    <property type="entry name" value="GLUTAREDOXIN_2"/>
    <property type="match status" value="1"/>
</dbReference>
<feature type="domain" description="Glutaredoxin" evidence="1">
    <location>
        <begin position="3"/>
        <end position="62"/>
    </location>
</feature>
<comment type="caution">
    <text evidence="2">The sequence shown here is derived from an EMBL/GenBank/DDBJ whole genome shotgun (WGS) entry which is preliminary data.</text>
</comment>
<dbReference type="InterPro" id="IPR002109">
    <property type="entry name" value="Glutaredoxin"/>
</dbReference>
<sequence length="76" mass="8475">MSVKVYSTPSCSWCVKAKDYLKSNNISFEEYDVSKDRNAATEMVSKSGQRGVPVLDINDNIIVGFDKKNIDKLLGL</sequence>
<dbReference type="CDD" id="cd02976">
    <property type="entry name" value="NrdH"/>
    <property type="match status" value="1"/>
</dbReference>
<dbReference type="RefSeq" id="WP_152804221.1">
    <property type="nucleotide sequence ID" value="NZ_WHNX01000013.1"/>
</dbReference>
<dbReference type="EMBL" id="WHNX01000013">
    <property type="protein sequence ID" value="MPW26077.1"/>
    <property type="molecule type" value="Genomic_DNA"/>
</dbReference>
<dbReference type="NCBIfam" id="TIGR02196">
    <property type="entry name" value="GlrX_YruB"/>
    <property type="match status" value="1"/>
</dbReference>
<dbReference type="Pfam" id="PF00462">
    <property type="entry name" value="Glutaredoxin"/>
    <property type="match status" value="1"/>
</dbReference>
<dbReference type="InterPro" id="IPR011911">
    <property type="entry name" value="GlrX_YruB"/>
</dbReference>
<dbReference type="Gene3D" id="3.40.30.10">
    <property type="entry name" value="Glutaredoxin"/>
    <property type="match status" value="1"/>
</dbReference>
<dbReference type="AlphaFoldDB" id="A0A6A7KA69"/>
<dbReference type="SUPFAM" id="SSF52833">
    <property type="entry name" value="Thioredoxin-like"/>
    <property type="match status" value="1"/>
</dbReference>
<organism evidence="2 3">
    <name type="scientific">Alkalibaculum sporogenes</name>
    <dbReference type="NCBI Taxonomy" id="2655001"/>
    <lineage>
        <taxon>Bacteria</taxon>
        <taxon>Bacillati</taxon>
        <taxon>Bacillota</taxon>
        <taxon>Clostridia</taxon>
        <taxon>Eubacteriales</taxon>
        <taxon>Eubacteriaceae</taxon>
        <taxon>Alkalibaculum</taxon>
    </lineage>
</organism>
<keyword evidence="3" id="KW-1185">Reference proteome</keyword>
<protein>
    <submittedName>
        <fullName evidence="2">NrdH-redoxin</fullName>
    </submittedName>
</protein>
<evidence type="ECO:0000313" key="3">
    <source>
        <dbReference type="Proteomes" id="UP000440004"/>
    </source>
</evidence>
<reference evidence="2 3" key="1">
    <citation type="submission" date="2019-10" db="EMBL/GenBank/DDBJ databases">
        <title>Alkalibaculum tamaniensis sp.nov., a new alkaliphilic acetogen, isolated on methoxylated aromatics from a mud volcano.</title>
        <authorList>
            <person name="Khomyakova M.A."/>
            <person name="Merkel A.Y."/>
            <person name="Bonch-Osmolovskaya E.A."/>
            <person name="Slobodkin A.I."/>
        </authorList>
    </citation>
    <scope>NUCLEOTIDE SEQUENCE [LARGE SCALE GENOMIC DNA]</scope>
    <source>
        <strain evidence="2 3">M08DMB</strain>
    </source>
</reference>
<dbReference type="Proteomes" id="UP000440004">
    <property type="component" value="Unassembled WGS sequence"/>
</dbReference>
<dbReference type="GO" id="GO:0009055">
    <property type="term" value="F:electron transfer activity"/>
    <property type="evidence" value="ECO:0007669"/>
    <property type="project" value="TreeGrafter"/>
</dbReference>
<dbReference type="InterPro" id="IPR036249">
    <property type="entry name" value="Thioredoxin-like_sf"/>
</dbReference>
<name>A0A6A7KA69_9FIRM</name>
<gene>
    <name evidence="2" type="ORF">GC105_09765</name>
</gene>
<dbReference type="InterPro" id="IPR051548">
    <property type="entry name" value="Grx-like_ET"/>
</dbReference>
<evidence type="ECO:0000313" key="2">
    <source>
        <dbReference type="EMBL" id="MPW26077.1"/>
    </source>
</evidence>